<feature type="domain" description="Peptidase M4" evidence="2">
    <location>
        <begin position="340"/>
        <end position="510"/>
    </location>
</feature>
<dbReference type="GO" id="GO:0004222">
    <property type="term" value="F:metalloendopeptidase activity"/>
    <property type="evidence" value="ECO:0007669"/>
    <property type="project" value="InterPro"/>
</dbReference>
<dbReference type="AlphaFoldDB" id="A0A0D2K457"/>
<dbReference type="PANTHER" id="PTHR33794:SF1">
    <property type="entry name" value="BACILLOLYSIN"/>
    <property type="match status" value="1"/>
</dbReference>
<feature type="signal peptide" evidence="1">
    <location>
        <begin position="1"/>
        <end position="17"/>
    </location>
</feature>
<keyword evidence="4" id="KW-1185">Reference proteome</keyword>
<reference evidence="3 4" key="1">
    <citation type="journal article" date="2013" name="BMC Genomics">
        <title>Reconstruction of the lipid metabolism for the microalga Monoraphidium neglectum from its genome sequence reveals characteristics suitable for biofuel production.</title>
        <authorList>
            <person name="Bogen C."/>
            <person name="Al-Dilaimi A."/>
            <person name="Albersmeier A."/>
            <person name="Wichmann J."/>
            <person name="Grundmann M."/>
            <person name="Rupp O."/>
            <person name="Lauersen K.J."/>
            <person name="Blifernez-Klassen O."/>
            <person name="Kalinowski J."/>
            <person name="Goesmann A."/>
            <person name="Mussgnug J.H."/>
            <person name="Kruse O."/>
        </authorList>
    </citation>
    <scope>NUCLEOTIDE SEQUENCE [LARGE SCALE GENOMIC DNA]</scope>
    <source>
        <strain evidence="3 4">SAG 48.87</strain>
    </source>
</reference>
<dbReference type="STRING" id="145388.A0A0D2K457"/>
<evidence type="ECO:0000256" key="1">
    <source>
        <dbReference type="SAM" id="SignalP"/>
    </source>
</evidence>
<dbReference type="RefSeq" id="XP_013904187.1">
    <property type="nucleotide sequence ID" value="XM_014048733.1"/>
</dbReference>
<protein>
    <submittedName>
        <fullName evidence="3">Bacillolysin</fullName>
        <ecNumber evidence="3">3.4.24.28</ecNumber>
    </submittedName>
</protein>
<dbReference type="InterPro" id="IPR013856">
    <property type="entry name" value="Peptidase_M4_domain"/>
</dbReference>
<dbReference type="OrthoDB" id="2962374at2759"/>
<dbReference type="Proteomes" id="UP000054498">
    <property type="component" value="Unassembled WGS sequence"/>
</dbReference>
<dbReference type="GeneID" id="25735671"/>
<keyword evidence="3" id="KW-0378">Hydrolase</keyword>
<dbReference type="PANTHER" id="PTHR33794">
    <property type="entry name" value="BACILLOLYSIN"/>
    <property type="match status" value="1"/>
</dbReference>
<dbReference type="KEGG" id="mng:MNEG_2793"/>
<name>A0A0D2K457_9CHLO</name>
<dbReference type="MEROPS" id="M04.018"/>
<evidence type="ECO:0000259" key="2">
    <source>
        <dbReference type="Pfam" id="PF01447"/>
    </source>
</evidence>
<dbReference type="Pfam" id="PF01447">
    <property type="entry name" value="Peptidase_M4"/>
    <property type="match status" value="1"/>
</dbReference>
<evidence type="ECO:0000313" key="4">
    <source>
        <dbReference type="Proteomes" id="UP000054498"/>
    </source>
</evidence>
<proteinExistence type="predicted"/>
<dbReference type="Gene3D" id="3.10.170.10">
    <property type="match status" value="1"/>
</dbReference>
<sequence length="510" mass="52464">MVGRTLLMLLAVTSAQAVAPRLEGPDGSAYASASNSNGGVQEAVPFAFGNLRLNCAGCGSLSCYAYTQSVPANTSIITRATLAAPATIRTDKSASYKPSTKEVLAWVSSHFGIPAGNLQVAKPTKTGDYTDTFKVNKKSVKVRHVRIQQVQSWASTFNPNTDFGPLSVEFGFIAVHLDKNNVLAVTGGYIPSLFTSIAAAPSSRISPAVASSFAAGAALAAAPDIRPDVAKALRAAAGGDPSALATASIAAAAGGGGSSGSGGSGGSGGGSGSGGGAIKSGGTWIVGCFDSGCGPVWKENYFLPPGAGSQPRSLDVYIDAFTGNKRLVIDNLKTVSAAVGIGHSLYAGQVKLPTGKGPKNANGGQYELTNFKVNKKGMTLDWNNNPDATNDLNFLLAATLFRSADNTWGSGTTASDTDVNRQTAAVDAHYGVGLVYQYYLQVHGRKGLDNKNTPIDSFVHVGKGYNNAFYNAGSMFFGDGSRLDLNGCNGFTPLTPLDIVAHEVTHGITE</sequence>
<dbReference type="SUPFAM" id="SSF55486">
    <property type="entry name" value="Metalloproteases ('zincins'), catalytic domain"/>
    <property type="match status" value="1"/>
</dbReference>
<dbReference type="EC" id="3.4.24.28" evidence="3"/>
<feature type="chain" id="PRO_5002256588" evidence="1">
    <location>
        <begin position="18"/>
        <end position="510"/>
    </location>
</feature>
<accession>A0A0D2K457</accession>
<dbReference type="InterPro" id="IPR050728">
    <property type="entry name" value="Zinc_Metalloprotease_M4"/>
</dbReference>
<dbReference type="EMBL" id="KK100547">
    <property type="protein sequence ID" value="KIZ05168.1"/>
    <property type="molecule type" value="Genomic_DNA"/>
</dbReference>
<evidence type="ECO:0000313" key="3">
    <source>
        <dbReference type="EMBL" id="KIZ05168.1"/>
    </source>
</evidence>
<dbReference type="SMR" id="A0A0D2K457"/>
<organism evidence="3 4">
    <name type="scientific">Monoraphidium neglectum</name>
    <dbReference type="NCBI Taxonomy" id="145388"/>
    <lineage>
        <taxon>Eukaryota</taxon>
        <taxon>Viridiplantae</taxon>
        <taxon>Chlorophyta</taxon>
        <taxon>core chlorophytes</taxon>
        <taxon>Chlorophyceae</taxon>
        <taxon>CS clade</taxon>
        <taxon>Sphaeropleales</taxon>
        <taxon>Selenastraceae</taxon>
        <taxon>Monoraphidium</taxon>
    </lineage>
</organism>
<gene>
    <name evidence="3" type="ORF">MNEG_2793</name>
</gene>
<keyword evidence="1" id="KW-0732">Signal</keyword>